<dbReference type="HAMAP" id="MF_00274">
    <property type="entry name" value="DNA_YbaB_EbfC"/>
    <property type="match status" value="1"/>
</dbReference>
<dbReference type="GO" id="GO:0043590">
    <property type="term" value="C:bacterial nucleoid"/>
    <property type="evidence" value="ECO:0007669"/>
    <property type="project" value="UniProtKB-UniRule"/>
</dbReference>
<organism evidence="4 5">
    <name type="scientific">Sulfobacillus benefaciens</name>
    <dbReference type="NCBI Taxonomy" id="453960"/>
    <lineage>
        <taxon>Bacteria</taxon>
        <taxon>Bacillati</taxon>
        <taxon>Bacillota</taxon>
        <taxon>Clostridia</taxon>
        <taxon>Eubacteriales</taxon>
        <taxon>Clostridiales Family XVII. Incertae Sedis</taxon>
        <taxon>Sulfobacillus</taxon>
    </lineage>
</organism>
<evidence type="ECO:0000256" key="3">
    <source>
        <dbReference type="SAM" id="Coils"/>
    </source>
</evidence>
<dbReference type="PANTHER" id="PTHR33449">
    <property type="entry name" value="NUCLEOID-ASSOCIATED PROTEIN YBAB"/>
    <property type="match status" value="1"/>
</dbReference>
<protein>
    <recommendedName>
        <fullName evidence="2">Nucleoid-associated protein C7B43_13390</fullName>
    </recommendedName>
</protein>
<dbReference type="GO" id="GO:0003677">
    <property type="term" value="F:DNA binding"/>
    <property type="evidence" value="ECO:0007669"/>
    <property type="project" value="UniProtKB-UniRule"/>
</dbReference>
<reference evidence="4 5" key="1">
    <citation type="journal article" date="2014" name="BMC Genomics">
        <title>Comparison of environmental and isolate Sulfobacillus genomes reveals diverse carbon, sulfur, nitrogen, and hydrogen metabolisms.</title>
        <authorList>
            <person name="Justice N.B."/>
            <person name="Norman A."/>
            <person name="Brown C.T."/>
            <person name="Singh A."/>
            <person name="Thomas B.C."/>
            <person name="Banfield J.F."/>
        </authorList>
    </citation>
    <scope>NUCLEOTIDE SEQUENCE [LARGE SCALE GENOMIC DNA]</scope>
    <source>
        <strain evidence="4">AMDSBA1</strain>
    </source>
</reference>
<feature type="coiled-coil region" evidence="3">
    <location>
        <begin position="8"/>
        <end position="35"/>
    </location>
</feature>
<gene>
    <name evidence="4" type="ORF">C7B43_13390</name>
</gene>
<evidence type="ECO:0000313" key="4">
    <source>
        <dbReference type="EMBL" id="PSR26612.1"/>
    </source>
</evidence>
<sequence length="109" mass="12129">MGFNANNMQKMMKQVQKMQQDMARVQEELEHETVEVETGGVVKAVFNGHGEIQAITIQPEAVDPNDVDMLQDLILTAVREGHKKAQELASTRLNEVTKGMNLPNMPGLL</sequence>
<comment type="similarity">
    <text evidence="2">Belongs to the YbaB/EbfC family.</text>
</comment>
<evidence type="ECO:0000313" key="5">
    <source>
        <dbReference type="Proteomes" id="UP000242699"/>
    </source>
</evidence>
<dbReference type="AlphaFoldDB" id="A0A2T2WWM6"/>
<name>A0A2T2WWM6_9FIRM</name>
<keyword evidence="3" id="KW-0175">Coiled coil</keyword>
<proteinExistence type="inferred from homology"/>
<dbReference type="Pfam" id="PF02575">
    <property type="entry name" value="YbaB_DNA_bd"/>
    <property type="match status" value="1"/>
</dbReference>
<dbReference type="EMBL" id="PXYT01000034">
    <property type="protein sequence ID" value="PSR26612.1"/>
    <property type="molecule type" value="Genomic_DNA"/>
</dbReference>
<comment type="function">
    <text evidence="2">Binds to DNA and alters its conformation. May be involved in regulation of gene expression, nucleoid organization and DNA protection.</text>
</comment>
<keyword evidence="1 2" id="KW-0238">DNA-binding</keyword>
<dbReference type="Gene3D" id="3.30.1310.10">
    <property type="entry name" value="Nucleoid-associated protein YbaB-like domain"/>
    <property type="match status" value="1"/>
</dbReference>
<dbReference type="GO" id="GO:0005829">
    <property type="term" value="C:cytosol"/>
    <property type="evidence" value="ECO:0007669"/>
    <property type="project" value="TreeGrafter"/>
</dbReference>
<comment type="caution">
    <text evidence="4">The sequence shown here is derived from an EMBL/GenBank/DDBJ whole genome shotgun (WGS) entry which is preliminary data.</text>
</comment>
<comment type="subunit">
    <text evidence="2">Homodimer.</text>
</comment>
<dbReference type="NCBIfam" id="TIGR00103">
    <property type="entry name" value="DNA_YbaB_EbfC"/>
    <property type="match status" value="1"/>
</dbReference>
<dbReference type="Proteomes" id="UP000242699">
    <property type="component" value="Unassembled WGS sequence"/>
</dbReference>
<evidence type="ECO:0000256" key="1">
    <source>
        <dbReference type="ARBA" id="ARBA00023125"/>
    </source>
</evidence>
<dbReference type="SUPFAM" id="SSF82607">
    <property type="entry name" value="YbaB-like"/>
    <property type="match status" value="1"/>
</dbReference>
<accession>A0A2T2WWM6</accession>
<evidence type="ECO:0000256" key="2">
    <source>
        <dbReference type="HAMAP-Rule" id="MF_00274"/>
    </source>
</evidence>
<dbReference type="PIRSF" id="PIRSF004555">
    <property type="entry name" value="UCP004555"/>
    <property type="match status" value="1"/>
</dbReference>
<dbReference type="InterPro" id="IPR036894">
    <property type="entry name" value="YbaB-like_sf"/>
</dbReference>
<dbReference type="PANTHER" id="PTHR33449:SF1">
    <property type="entry name" value="NUCLEOID-ASSOCIATED PROTEIN YBAB"/>
    <property type="match status" value="1"/>
</dbReference>
<comment type="subcellular location">
    <subcellularLocation>
        <location evidence="2">Cytoplasm</location>
        <location evidence="2">Nucleoid</location>
    </subcellularLocation>
</comment>
<dbReference type="InterPro" id="IPR004401">
    <property type="entry name" value="YbaB/EbfC"/>
</dbReference>
<keyword evidence="2" id="KW-0963">Cytoplasm</keyword>